<dbReference type="STRING" id="1884261.A0A5C3Q520"/>
<evidence type="ECO:0000256" key="1">
    <source>
        <dbReference type="SAM" id="MobiDB-lite"/>
    </source>
</evidence>
<protein>
    <recommendedName>
        <fullName evidence="2">RNase H type-1 domain-containing protein</fullName>
    </recommendedName>
</protein>
<dbReference type="InterPro" id="IPR002156">
    <property type="entry name" value="RNaseH_domain"/>
</dbReference>
<organism evidence="3 4">
    <name type="scientific">Pterulicium gracile</name>
    <dbReference type="NCBI Taxonomy" id="1884261"/>
    <lineage>
        <taxon>Eukaryota</taxon>
        <taxon>Fungi</taxon>
        <taxon>Dikarya</taxon>
        <taxon>Basidiomycota</taxon>
        <taxon>Agaricomycotina</taxon>
        <taxon>Agaricomycetes</taxon>
        <taxon>Agaricomycetidae</taxon>
        <taxon>Agaricales</taxon>
        <taxon>Pleurotineae</taxon>
        <taxon>Pterulaceae</taxon>
        <taxon>Pterulicium</taxon>
    </lineage>
</organism>
<dbReference type="SUPFAM" id="SSF53098">
    <property type="entry name" value="Ribonuclease H-like"/>
    <property type="match status" value="1"/>
</dbReference>
<dbReference type="InterPro" id="IPR012337">
    <property type="entry name" value="RNaseH-like_sf"/>
</dbReference>
<proteinExistence type="predicted"/>
<accession>A0A5C3Q520</accession>
<dbReference type="AlphaFoldDB" id="A0A5C3Q520"/>
<name>A0A5C3Q520_9AGAR</name>
<feature type="compositionally biased region" description="Basic and acidic residues" evidence="1">
    <location>
        <begin position="101"/>
        <end position="111"/>
    </location>
</feature>
<gene>
    <name evidence="3" type="ORF">BDV98DRAFT_484396</name>
</gene>
<dbReference type="PROSITE" id="PS50879">
    <property type="entry name" value="RNASE_H_1"/>
    <property type="match status" value="1"/>
</dbReference>
<keyword evidence="4" id="KW-1185">Reference proteome</keyword>
<dbReference type="GO" id="GO:0003676">
    <property type="term" value="F:nucleic acid binding"/>
    <property type="evidence" value="ECO:0007669"/>
    <property type="project" value="InterPro"/>
</dbReference>
<feature type="non-terminal residue" evidence="3">
    <location>
        <position position="149"/>
    </location>
</feature>
<dbReference type="GO" id="GO:0004523">
    <property type="term" value="F:RNA-DNA hybrid ribonuclease activity"/>
    <property type="evidence" value="ECO:0007669"/>
    <property type="project" value="InterPro"/>
</dbReference>
<sequence>HLGRLTKYTTYDAEAVGVSLALDQIYRARDPGPTTICIDNQAVLLSLTRRESAIGQHIFDEIHAQVLKVFRKHQFARRGFRLELRWNTGHSGVEGNEAADTEAKKASRGETSEDGALPEFLRDGRQLPFSVGAIRQGLEKQCGILWGER</sequence>
<feature type="region of interest" description="Disordered" evidence="1">
    <location>
        <begin position="91"/>
        <end position="117"/>
    </location>
</feature>
<dbReference type="Gene3D" id="3.30.420.10">
    <property type="entry name" value="Ribonuclease H-like superfamily/Ribonuclease H"/>
    <property type="match status" value="1"/>
</dbReference>
<dbReference type="EMBL" id="ML178849">
    <property type="protein sequence ID" value="TFK97204.1"/>
    <property type="molecule type" value="Genomic_DNA"/>
</dbReference>
<reference evidence="3 4" key="1">
    <citation type="journal article" date="2019" name="Nat. Ecol. Evol.">
        <title>Megaphylogeny resolves global patterns of mushroom evolution.</title>
        <authorList>
            <person name="Varga T."/>
            <person name="Krizsan K."/>
            <person name="Foldi C."/>
            <person name="Dima B."/>
            <person name="Sanchez-Garcia M."/>
            <person name="Sanchez-Ramirez S."/>
            <person name="Szollosi G.J."/>
            <person name="Szarkandi J.G."/>
            <person name="Papp V."/>
            <person name="Albert L."/>
            <person name="Andreopoulos W."/>
            <person name="Angelini C."/>
            <person name="Antonin V."/>
            <person name="Barry K.W."/>
            <person name="Bougher N.L."/>
            <person name="Buchanan P."/>
            <person name="Buyck B."/>
            <person name="Bense V."/>
            <person name="Catcheside P."/>
            <person name="Chovatia M."/>
            <person name="Cooper J."/>
            <person name="Damon W."/>
            <person name="Desjardin D."/>
            <person name="Finy P."/>
            <person name="Geml J."/>
            <person name="Haridas S."/>
            <person name="Hughes K."/>
            <person name="Justo A."/>
            <person name="Karasinski D."/>
            <person name="Kautmanova I."/>
            <person name="Kiss B."/>
            <person name="Kocsube S."/>
            <person name="Kotiranta H."/>
            <person name="LaButti K.M."/>
            <person name="Lechner B.E."/>
            <person name="Liimatainen K."/>
            <person name="Lipzen A."/>
            <person name="Lukacs Z."/>
            <person name="Mihaltcheva S."/>
            <person name="Morgado L.N."/>
            <person name="Niskanen T."/>
            <person name="Noordeloos M.E."/>
            <person name="Ohm R.A."/>
            <person name="Ortiz-Santana B."/>
            <person name="Ovrebo C."/>
            <person name="Racz N."/>
            <person name="Riley R."/>
            <person name="Savchenko A."/>
            <person name="Shiryaev A."/>
            <person name="Soop K."/>
            <person name="Spirin V."/>
            <person name="Szebenyi C."/>
            <person name="Tomsovsky M."/>
            <person name="Tulloss R.E."/>
            <person name="Uehling J."/>
            <person name="Grigoriev I.V."/>
            <person name="Vagvolgyi C."/>
            <person name="Papp T."/>
            <person name="Martin F.M."/>
            <person name="Miettinen O."/>
            <person name="Hibbett D.S."/>
            <person name="Nagy L.G."/>
        </authorList>
    </citation>
    <scope>NUCLEOTIDE SEQUENCE [LARGE SCALE GENOMIC DNA]</scope>
    <source>
        <strain evidence="3 4">CBS 309.79</strain>
    </source>
</reference>
<evidence type="ECO:0000313" key="4">
    <source>
        <dbReference type="Proteomes" id="UP000305067"/>
    </source>
</evidence>
<evidence type="ECO:0000259" key="2">
    <source>
        <dbReference type="PROSITE" id="PS50879"/>
    </source>
</evidence>
<feature type="domain" description="RNase H type-1" evidence="2">
    <location>
        <begin position="1"/>
        <end position="108"/>
    </location>
</feature>
<dbReference type="InterPro" id="IPR036397">
    <property type="entry name" value="RNaseH_sf"/>
</dbReference>
<evidence type="ECO:0000313" key="3">
    <source>
        <dbReference type="EMBL" id="TFK97204.1"/>
    </source>
</evidence>
<feature type="non-terminal residue" evidence="3">
    <location>
        <position position="1"/>
    </location>
</feature>
<dbReference type="Proteomes" id="UP000305067">
    <property type="component" value="Unassembled WGS sequence"/>
</dbReference>
<dbReference type="CDD" id="cd09276">
    <property type="entry name" value="Rnase_HI_RT_non_LTR"/>
    <property type="match status" value="1"/>
</dbReference>
<dbReference type="OrthoDB" id="3265515at2759"/>